<organism evidence="2 3">
    <name type="scientific">Sporothrix curviconia</name>
    <dbReference type="NCBI Taxonomy" id="1260050"/>
    <lineage>
        <taxon>Eukaryota</taxon>
        <taxon>Fungi</taxon>
        <taxon>Dikarya</taxon>
        <taxon>Ascomycota</taxon>
        <taxon>Pezizomycotina</taxon>
        <taxon>Sordariomycetes</taxon>
        <taxon>Sordariomycetidae</taxon>
        <taxon>Ophiostomatales</taxon>
        <taxon>Ophiostomataceae</taxon>
        <taxon>Sporothrix</taxon>
    </lineage>
</organism>
<keyword evidence="3" id="KW-1185">Reference proteome</keyword>
<dbReference type="PROSITE" id="PS50181">
    <property type="entry name" value="FBOX"/>
    <property type="match status" value="1"/>
</dbReference>
<dbReference type="Proteomes" id="UP001642405">
    <property type="component" value="Unassembled WGS sequence"/>
</dbReference>
<proteinExistence type="predicted"/>
<dbReference type="InterPro" id="IPR001810">
    <property type="entry name" value="F-box_dom"/>
</dbReference>
<accession>A0ABP0BXN1</accession>
<evidence type="ECO:0000259" key="1">
    <source>
        <dbReference type="PROSITE" id="PS50181"/>
    </source>
</evidence>
<name>A0ABP0BXN1_9PEZI</name>
<sequence length="310" mass="34713">MPTEILHKILTHVDVPTIICMRRTSRRIWAAVESLMPYRIIRKHCSDVLRAVICLDARGYSLATLFATLQTSTCAGCACLYLDPVSPWMGQRVYRKPLPGCRPAQRLATYLYLITCERLCHDCFSGNVYYYPMSLDEVTRGAALPLSTVLAERETYPSIRTLPGKYSPDGIPLGERMVLVDRSAVRRAVGCHPKLPPPRQETEPPPLRGLATCSLPCRYSMDEYTWRNAVTVTVPYLNLHRSANYVDWGYYCAPCDARSSGVTAYRMHLTRDGFLQHLELYHGVTKASEQAVAESQGALEIASASVHLGP</sequence>
<dbReference type="EMBL" id="CAWUHB010000030">
    <property type="protein sequence ID" value="CAK7224497.1"/>
    <property type="molecule type" value="Genomic_DNA"/>
</dbReference>
<dbReference type="SUPFAM" id="SSF81383">
    <property type="entry name" value="F-box domain"/>
    <property type="match status" value="1"/>
</dbReference>
<comment type="caution">
    <text evidence="2">The sequence shown here is derived from an EMBL/GenBank/DDBJ whole genome shotgun (WGS) entry which is preliminary data.</text>
</comment>
<dbReference type="CDD" id="cd09917">
    <property type="entry name" value="F-box_SF"/>
    <property type="match status" value="1"/>
</dbReference>
<dbReference type="InterPro" id="IPR036047">
    <property type="entry name" value="F-box-like_dom_sf"/>
</dbReference>
<feature type="domain" description="F-box" evidence="1">
    <location>
        <begin position="1"/>
        <end position="41"/>
    </location>
</feature>
<reference evidence="2 3" key="1">
    <citation type="submission" date="2024-01" db="EMBL/GenBank/DDBJ databases">
        <authorList>
            <person name="Allen C."/>
            <person name="Tagirdzhanova G."/>
        </authorList>
    </citation>
    <scope>NUCLEOTIDE SEQUENCE [LARGE SCALE GENOMIC DNA]</scope>
</reference>
<gene>
    <name evidence="2" type="ORF">SCUCBS95973_005537</name>
</gene>
<evidence type="ECO:0000313" key="3">
    <source>
        <dbReference type="Proteomes" id="UP001642405"/>
    </source>
</evidence>
<dbReference type="Pfam" id="PF00646">
    <property type="entry name" value="F-box"/>
    <property type="match status" value="1"/>
</dbReference>
<protein>
    <recommendedName>
        <fullName evidence="1">F-box domain-containing protein</fullName>
    </recommendedName>
</protein>
<evidence type="ECO:0000313" key="2">
    <source>
        <dbReference type="EMBL" id="CAK7224497.1"/>
    </source>
</evidence>